<dbReference type="InterPro" id="IPR029056">
    <property type="entry name" value="Ribokinase-like"/>
</dbReference>
<sequence>MTTCVPCTTNGIEQGEETGMARREHQDELREAVPAAAYGRLESSPLVGERHDVLAGEREPDSPAIDLALSGTVFFDIVLTGLAAPPASGTEVAADGMGSCPGGVANLAVAASRLGLRTAVAAAFGEDVYGDFSWDILSDQEKVDLTASRRVSEWHSPFTVSLAYRGDRSLVTHEHPSPIPLADMARALPRARAAFVSLEAGEGVPQWAVDQAAHGAKIFADVGWDDSQTWCGSVLRQLEHCHAFMPNAIEAMSYTRTGSPASALATLAEHVPVAVVTDGPRGAYAVDQTTDETAEVEGLVLEAIDTTGAGDVFGSAFIVGTLAGWPLEQRLRFANLSAALSVQHTGGSLSAPGWADIAAWWVRVNAAHSEADRKLARDYGFLGDLVPRGWLPTDQRRASATIGRRP</sequence>
<keyword evidence="5" id="KW-1185">Reference proteome</keyword>
<keyword evidence="1" id="KW-0808">Transferase</keyword>
<evidence type="ECO:0000256" key="1">
    <source>
        <dbReference type="ARBA" id="ARBA00022679"/>
    </source>
</evidence>
<evidence type="ECO:0000313" key="4">
    <source>
        <dbReference type="EMBL" id="GAA2004475.1"/>
    </source>
</evidence>
<dbReference type="Proteomes" id="UP001501585">
    <property type="component" value="Unassembled WGS sequence"/>
</dbReference>
<reference evidence="4 5" key="1">
    <citation type="journal article" date="2019" name="Int. J. Syst. Evol. Microbiol.">
        <title>The Global Catalogue of Microorganisms (GCM) 10K type strain sequencing project: providing services to taxonomists for standard genome sequencing and annotation.</title>
        <authorList>
            <consortium name="The Broad Institute Genomics Platform"/>
            <consortium name="The Broad Institute Genome Sequencing Center for Infectious Disease"/>
            <person name="Wu L."/>
            <person name="Ma J."/>
        </authorList>
    </citation>
    <scope>NUCLEOTIDE SEQUENCE [LARGE SCALE GENOMIC DNA]</scope>
    <source>
        <strain evidence="4 5">JCM 15313</strain>
    </source>
</reference>
<dbReference type="InterPro" id="IPR052562">
    <property type="entry name" value="Ketohexokinase-related"/>
</dbReference>
<proteinExistence type="predicted"/>
<dbReference type="Pfam" id="PF00294">
    <property type="entry name" value="PfkB"/>
    <property type="match status" value="1"/>
</dbReference>
<gene>
    <name evidence="4" type="ORF">GCM10009799_34700</name>
</gene>
<dbReference type="InterPro" id="IPR011611">
    <property type="entry name" value="PfkB_dom"/>
</dbReference>
<name>A0ABN2TBS8_9ACTN</name>
<accession>A0ABN2TBS8</accession>
<dbReference type="CDD" id="cd01942">
    <property type="entry name" value="ribokinase_group_A"/>
    <property type="match status" value="1"/>
</dbReference>
<organism evidence="4 5">
    <name type="scientific">Nocardiopsis rhodophaea</name>
    <dbReference type="NCBI Taxonomy" id="280238"/>
    <lineage>
        <taxon>Bacteria</taxon>
        <taxon>Bacillati</taxon>
        <taxon>Actinomycetota</taxon>
        <taxon>Actinomycetes</taxon>
        <taxon>Streptosporangiales</taxon>
        <taxon>Nocardiopsidaceae</taxon>
        <taxon>Nocardiopsis</taxon>
    </lineage>
</organism>
<dbReference type="EMBL" id="BAAAPC010000014">
    <property type="protein sequence ID" value="GAA2004475.1"/>
    <property type="molecule type" value="Genomic_DNA"/>
</dbReference>
<protein>
    <submittedName>
        <fullName evidence="4">PfkB family carbohydrate kinase</fullName>
    </submittedName>
</protein>
<dbReference type="PANTHER" id="PTHR42774">
    <property type="entry name" value="PHOSPHOTRANSFERASE SYSTEM TRANSPORT PROTEIN"/>
    <property type="match status" value="1"/>
</dbReference>
<dbReference type="Gene3D" id="3.40.1190.20">
    <property type="match status" value="1"/>
</dbReference>
<dbReference type="PROSITE" id="PS00584">
    <property type="entry name" value="PFKB_KINASES_2"/>
    <property type="match status" value="1"/>
</dbReference>
<feature type="domain" description="Carbohydrate kinase PfkB" evidence="3">
    <location>
        <begin position="90"/>
        <end position="352"/>
    </location>
</feature>
<keyword evidence="2 4" id="KW-0418">Kinase</keyword>
<dbReference type="PANTHER" id="PTHR42774:SF3">
    <property type="entry name" value="KETOHEXOKINASE"/>
    <property type="match status" value="1"/>
</dbReference>
<evidence type="ECO:0000256" key="2">
    <source>
        <dbReference type="ARBA" id="ARBA00022777"/>
    </source>
</evidence>
<evidence type="ECO:0000259" key="3">
    <source>
        <dbReference type="Pfam" id="PF00294"/>
    </source>
</evidence>
<dbReference type="GO" id="GO:0016301">
    <property type="term" value="F:kinase activity"/>
    <property type="evidence" value="ECO:0007669"/>
    <property type="project" value="UniProtKB-KW"/>
</dbReference>
<dbReference type="InterPro" id="IPR002173">
    <property type="entry name" value="Carboh/pur_kinase_PfkB_CS"/>
</dbReference>
<evidence type="ECO:0000313" key="5">
    <source>
        <dbReference type="Proteomes" id="UP001501585"/>
    </source>
</evidence>
<comment type="caution">
    <text evidence="4">The sequence shown here is derived from an EMBL/GenBank/DDBJ whole genome shotgun (WGS) entry which is preliminary data.</text>
</comment>
<dbReference type="SUPFAM" id="SSF53613">
    <property type="entry name" value="Ribokinase-like"/>
    <property type="match status" value="1"/>
</dbReference>